<feature type="domain" description="URB1 central HEAT repeat" evidence="4">
    <location>
        <begin position="636"/>
        <end position="833"/>
    </location>
</feature>
<dbReference type="Proteomes" id="UP000094444">
    <property type="component" value="Unassembled WGS sequence"/>
</dbReference>
<dbReference type="InterPro" id="IPR039844">
    <property type="entry name" value="URB1"/>
</dbReference>
<dbReference type="GO" id="GO:0005730">
    <property type="term" value="C:nucleolus"/>
    <property type="evidence" value="ECO:0007669"/>
    <property type="project" value="TreeGrafter"/>
</dbReference>
<reference evidence="5" key="1">
    <citation type="submission" date="2017-09" db="EMBL/GenBank/DDBJ databases">
        <title>Polyketide synthases of a Diaporthe helianthi virulent isolate.</title>
        <authorList>
            <person name="Baroncelli R."/>
        </authorList>
    </citation>
    <scope>NUCLEOTIDE SEQUENCE [LARGE SCALE GENOMIC DNA]</scope>
    <source>
        <strain evidence="5">7/96</strain>
    </source>
</reference>
<dbReference type="STRING" id="158607.A0A2P5I9X0"/>
<dbReference type="InterPro" id="IPR016024">
    <property type="entry name" value="ARM-type_fold"/>
</dbReference>
<dbReference type="Pfam" id="PF26140">
    <property type="entry name" value="HEAT_URB1"/>
    <property type="match status" value="1"/>
</dbReference>
<dbReference type="Pfam" id="PF11707">
    <property type="entry name" value="Npa1"/>
    <property type="match status" value="1"/>
</dbReference>
<accession>A0A2P5I9X0</accession>
<evidence type="ECO:0000256" key="1">
    <source>
        <dbReference type="SAM" id="MobiDB-lite"/>
    </source>
</evidence>
<proteinExistence type="predicted"/>
<dbReference type="AlphaFoldDB" id="A0A2P5I9X0"/>
<dbReference type="OrthoDB" id="72892at2759"/>
<dbReference type="FunCoup" id="A0A2P5I9X0">
    <property type="interactions" value="288"/>
</dbReference>
<organism evidence="5 6">
    <name type="scientific">Diaporthe helianthi</name>
    <dbReference type="NCBI Taxonomy" id="158607"/>
    <lineage>
        <taxon>Eukaryota</taxon>
        <taxon>Fungi</taxon>
        <taxon>Dikarya</taxon>
        <taxon>Ascomycota</taxon>
        <taxon>Pezizomycotina</taxon>
        <taxon>Sordariomycetes</taxon>
        <taxon>Sordariomycetidae</taxon>
        <taxon>Diaporthales</taxon>
        <taxon>Diaporthaceae</taxon>
        <taxon>Diaporthe</taxon>
    </lineage>
</organism>
<dbReference type="GO" id="GO:0000463">
    <property type="term" value="P:maturation of LSU-rRNA from tricistronic rRNA transcript (SSU-rRNA, 5.8S rRNA, LSU-rRNA)"/>
    <property type="evidence" value="ECO:0007669"/>
    <property type="project" value="TreeGrafter"/>
</dbReference>
<comment type="caution">
    <text evidence="5">The sequence shown here is derived from an EMBL/GenBank/DDBJ whole genome shotgun (WGS) entry which is preliminary data.</text>
</comment>
<dbReference type="InterPro" id="IPR059018">
    <property type="entry name" value="HEAT_URB1"/>
</dbReference>
<dbReference type="EMBL" id="MAVT02000123">
    <property type="protein sequence ID" value="POS79307.1"/>
    <property type="molecule type" value="Genomic_DNA"/>
</dbReference>
<protein>
    <recommendedName>
        <fullName evidence="7">Ribosome biogenesis protein Urb1</fullName>
    </recommendedName>
</protein>
<evidence type="ECO:0000313" key="6">
    <source>
        <dbReference type="Proteomes" id="UP000094444"/>
    </source>
</evidence>
<sequence length="1145" mass="127298">MGKRARGTADASNPHKRQKVVHEAPTSEAIHTSRQLMQLLAFDQDLQKARHGLQSFKVFLDGLLSENGADDEKVQILRDYLESAKRQNGELEATCLPDTMETWSFAAHANNDNIMSAVAVTLDLLIKFISKRLDLTALGLSIGRTLLQPRQQELIARNLSADKGKEFIFSPTLRLLRELICLDGGTLAKPMFRGQSNTFKSLARNMGIKHLGTGLEDVKRPSARTNAIRFFLSALKFLPAEGKAELLSQRELPPALTKSLLDDPPYLIFEIIETLRNHVIKDSKLAGYSKAKLLNSTTLGRLASLYQYKHDSVAAEGSRPTVEEAVHEFLIRACTSPSAGILRPHSGFYPKTVDPDAARLPSAEDEVEPGLESITWLNRFKDDVPVRNIALADFIQSSTLRPWSSQKHSELLVTVFKAAPELVAHYFINKRSFTFEPKLSATWIGYSAFLFKTIQSPLPDFFGHKNGYAILPPPTSIIIDNIIPLPMDQKILVRCLMQKAELICFVAVRLLVVAIQKLQTALKMHANAAKSQSKPLWDDSARKLVDAFCQRAPGIKEVISCYREVGGSDLLQREAASKLLRLYYEVIPQVALMAKFDVSPLLTVAIQRLDEAEESSEDRVLRLVELENLLAISGYSPGMRWFSKTQGLSVSPFVALLKVSVAAPAGVSLERLKAALGAVAVEHQLIPSGSGDSFPILTALHSMRGSQDISSCDALWKLLDNSTSRCATTPIKYLEMIHDLVAAEQSDVTTLSGSISPFTFALLEQLPFALSSAGEDEISALANLVATYMPYTKSLSDRDGGFDAIREKCESAFSENPSGKKLLKKYTKQANAARELQSWGADFSTGEDEQKNQIEDSQKSECFLSEDALAEVLSTPSSLTQDNSALSKWATKEADELVEEGHTASVTSLLASEHTSIRKEALVNIAKMAAKIKDSSYEEKDQVFLLLMELVESCKGYVDTEPIPNYIVAFARNALDVLQNPLHCMYGKLNKFLIKGPTWKLDRMPLIYDVLSDGPELDEAYYSELSWLFSYLLDGLQRESDMAMYHNTRLFERLLSLASNPYMRPNLTTQILRIIYKATCIKGGSTTLMTRFGIVSWLEMRGAVSETERETCKALLRRVWEMSDRERVSEWSNGGIQDAVQRITL</sequence>
<dbReference type="SUPFAM" id="SSF48371">
    <property type="entry name" value="ARM repeat"/>
    <property type="match status" value="1"/>
</dbReference>
<evidence type="ECO:0000259" key="2">
    <source>
        <dbReference type="Pfam" id="PF11707"/>
    </source>
</evidence>
<dbReference type="Pfam" id="PF16201">
    <property type="entry name" value="NopRA1"/>
    <property type="match status" value="1"/>
</dbReference>
<evidence type="ECO:0000259" key="4">
    <source>
        <dbReference type="Pfam" id="PF26140"/>
    </source>
</evidence>
<evidence type="ECO:0008006" key="7">
    <source>
        <dbReference type="Google" id="ProtNLM"/>
    </source>
</evidence>
<feature type="domain" description="URB1 C-terminal" evidence="3">
    <location>
        <begin position="908"/>
        <end position="1097"/>
    </location>
</feature>
<dbReference type="InterPro" id="IPR032436">
    <property type="entry name" value="URB1_C"/>
</dbReference>
<dbReference type="GO" id="GO:0000466">
    <property type="term" value="P:maturation of 5.8S rRNA from tricistronic rRNA transcript (SSU-rRNA, 5.8S rRNA, LSU-rRNA)"/>
    <property type="evidence" value="ECO:0007669"/>
    <property type="project" value="TreeGrafter"/>
</dbReference>
<evidence type="ECO:0000313" key="5">
    <source>
        <dbReference type="EMBL" id="POS79307.1"/>
    </source>
</evidence>
<feature type="domain" description="URB1 N-terminal" evidence="2">
    <location>
        <begin position="97"/>
        <end position="446"/>
    </location>
</feature>
<dbReference type="PANTHER" id="PTHR13500:SF0">
    <property type="entry name" value="NUCLEOLAR PRE-RIBOSOMAL-ASSOCIATED PROTEIN 1"/>
    <property type="match status" value="1"/>
</dbReference>
<dbReference type="PANTHER" id="PTHR13500">
    <property type="entry name" value="NUCLEOLAR PRERIBOSOMAL-ASSOCIATED PROTEIN 1"/>
    <property type="match status" value="1"/>
</dbReference>
<feature type="region of interest" description="Disordered" evidence="1">
    <location>
        <begin position="1"/>
        <end position="27"/>
    </location>
</feature>
<evidence type="ECO:0000259" key="3">
    <source>
        <dbReference type="Pfam" id="PF16201"/>
    </source>
</evidence>
<name>A0A2P5I9X0_DIAHE</name>
<keyword evidence="6" id="KW-1185">Reference proteome</keyword>
<dbReference type="InterPro" id="IPR021714">
    <property type="entry name" value="URB1_N"/>
</dbReference>
<gene>
    <name evidence="5" type="ORF">DHEL01_v202310</name>
</gene>
<dbReference type="InParanoid" id="A0A2P5I9X0"/>